<dbReference type="NCBIfam" id="NF033547">
    <property type="entry name" value="transpos_IS1595"/>
    <property type="match status" value="1"/>
</dbReference>
<name>A0A5J4R9E3_9ZZZZ</name>
<protein>
    <recommendedName>
        <fullName evidence="1">ISXO2-like transposase domain-containing protein</fullName>
    </recommendedName>
</protein>
<sequence>MGKRDGTYSLSVQTELDNAFITALIPDGQKDEPLRRGAGNPKQSKVFVMSESEFVENPCQGKKTGRVNHITMQIISDMRADTVTNIVKEQIDFQAELTADGSTSRNKLGEHVKSHDALVVKHPDWPKILPRVHVAIGNLKRLLLYTHHQLKKEYLKYYLCEFCYKFNRRYFEEKLFDGLVTVAVTWTLISNPIFTTGRYADNHIFFPIF</sequence>
<gene>
    <name evidence="2" type="ORF">EZS27_021302</name>
</gene>
<dbReference type="InterPro" id="IPR024445">
    <property type="entry name" value="Tnp_ISXO2-like"/>
</dbReference>
<feature type="domain" description="ISXO2-like transposase" evidence="1">
    <location>
        <begin position="9"/>
        <end position="167"/>
    </location>
</feature>
<evidence type="ECO:0000313" key="2">
    <source>
        <dbReference type="EMBL" id="KAA6329934.1"/>
    </source>
</evidence>
<accession>A0A5J4R9E3</accession>
<dbReference type="EMBL" id="SNRY01001574">
    <property type="protein sequence ID" value="KAA6329934.1"/>
    <property type="molecule type" value="Genomic_DNA"/>
</dbReference>
<organism evidence="2">
    <name type="scientific">termite gut metagenome</name>
    <dbReference type="NCBI Taxonomy" id="433724"/>
    <lineage>
        <taxon>unclassified sequences</taxon>
        <taxon>metagenomes</taxon>
        <taxon>organismal metagenomes</taxon>
    </lineage>
</organism>
<proteinExistence type="predicted"/>
<comment type="caution">
    <text evidence="2">The sequence shown here is derived from an EMBL/GenBank/DDBJ whole genome shotgun (WGS) entry which is preliminary data.</text>
</comment>
<dbReference type="SMART" id="SM01126">
    <property type="entry name" value="DDE_Tnp_IS1595"/>
    <property type="match status" value="1"/>
</dbReference>
<reference evidence="2" key="1">
    <citation type="submission" date="2019-03" db="EMBL/GenBank/DDBJ databases">
        <title>Single cell metagenomics reveals metabolic interactions within the superorganism composed of flagellate Streblomastix strix and complex community of Bacteroidetes bacteria on its surface.</title>
        <authorList>
            <person name="Treitli S.C."/>
            <person name="Kolisko M."/>
            <person name="Husnik F."/>
            <person name="Keeling P."/>
            <person name="Hampl V."/>
        </authorList>
    </citation>
    <scope>NUCLEOTIDE SEQUENCE</scope>
    <source>
        <strain evidence="2">STM</strain>
    </source>
</reference>
<dbReference type="Pfam" id="PF12762">
    <property type="entry name" value="DDE_Tnp_IS1595"/>
    <property type="match status" value="1"/>
</dbReference>
<dbReference type="AlphaFoldDB" id="A0A5J4R9E3"/>
<evidence type="ECO:0000259" key="1">
    <source>
        <dbReference type="SMART" id="SM01126"/>
    </source>
</evidence>